<dbReference type="RefSeq" id="WP_138169099.1">
    <property type="nucleotide sequence ID" value="NZ_VAWA01000002.1"/>
</dbReference>
<proteinExistence type="predicted"/>
<dbReference type="InterPro" id="IPR009839">
    <property type="entry name" value="SseB_N"/>
</dbReference>
<dbReference type="Pfam" id="PF07179">
    <property type="entry name" value="SseB"/>
    <property type="match status" value="1"/>
</dbReference>
<keyword evidence="3" id="KW-1185">Reference proteome</keyword>
<name>A0A5R9AL41_9MICC</name>
<evidence type="ECO:0000313" key="2">
    <source>
        <dbReference type="EMBL" id="TLP79338.1"/>
    </source>
</evidence>
<dbReference type="Proteomes" id="UP000306544">
    <property type="component" value="Unassembled WGS sequence"/>
</dbReference>
<feature type="domain" description="SseB protein N-terminal" evidence="1">
    <location>
        <begin position="31"/>
        <end position="126"/>
    </location>
</feature>
<organism evidence="2 3">
    <name type="scientific">Nesterenkonia sphaerica</name>
    <dbReference type="NCBI Taxonomy" id="1804988"/>
    <lineage>
        <taxon>Bacteria</taxon>
        <taxon>Bacillati</taxon>
        <taxon>Actinomycetota</taxon>
        <taxon>Actinomycetes</taxon>
        <taxon>Micrococcales</taxon>
        <taxon>Micrococcaceae</taxon>
        <taxon>Nesterenkonia</taxon>
    </lineage>
</organism>
<gene>
    <name evidence="2" type="ORF">FEF27_01660</name>
</gene>
<evidence type="ECO:0000313" key="3">
    <source>
        <dbReference type="Proteomes" id="UP000306544"/>
    </source>
</evidence>
<dbReference type="OrthoDB" id="4963950at2"/>
<evidence type="ECO:0000259" key="1">
    <source>
        <dbReference type="Pfam" id="PF07179"/>
    </source>
</evidence>
<sequence>MTETPTDTIPELQQALKDATQNRTEEGFLQDDVTNVLNAFLNSPVYVASSEDPQGEKGTNLLMVQDDEGNALPVLFSTAEAAGEHHEQAPHVVETNGITLVQSLKDVGVVLDPMSEHQFLIPAEQMSSMRSFVEERLAQAEQAPQQD</sequence>
<comment type="caution">
    <text evidence="2">The sequence shown here is derived from an EMBL/GenBank/DDBJ whole genome shotgun (WGS) entry which is preliminary data.</text>
</comment>
<protein>
    <submittedName>
        <fullName evidence="2">SseB family protein</fullName>
    </submittedName>
</protein>
<dbReference type="EMBL" id="VAWA01000002">
    <property type="protein sequence ID" value="TLP79338.1"/>
    <property type="molecule type" value="Genomic_DNA"/>
</dbReference>
<reference evidence="2 3" key="1">
    <citation type="submission" date="2019-05" db="EMBL/GenBank/DDBJ databases">
        <title>Nesterenkonia sp. GY239, isolated from the Southern Atlantic Ocean.</title>
        <authorList>
            <person name="Zhang G."/>
        </authorList>
    </citation>
    <scope>NUCLEOTIDE SEQUENCE [LARGE SCALE GENOMIC DNA]</scope>
    <source>
        <strain evidence="2 3">GY239</strain>
    </source>
</reference>
<dbReference type="AlphaFoldDB" id="A0A5R9AL41"/>
<accession>A0A5R9AL41</accession>